<dbReference type="GO" id="GO:0004803">
    <property type="term" value="F:transposase activity"/>
    <property type="evidence" value="ECO:0007669"/>
    <property type="project" value="InterPro"/>
</dbReference>
<dbReference type="EMBL" id="NNRL01000165">
    <property type="protein sequence ID" value="OYR08679.1"/>
    <property type="molecule type" value="Genomic_DNA"/>
</dbReference>
<evidence type="ECO:0000313" key="4">
    <source>
        <dbReference type="Proteomes" id="UP000216478"/>
    </source>
</evidence>
<evidence type="ECO:0000259" key="2">
    <source>
        <dbReference type="Pfam" id="PF13276"/>
    </source>
</evidence>
<protein>
    <submittedName>
        <fullName evidence="3">HTH-like domain protein</fullName>
    </submittedName>
</protein>
<dbReference type="SUPFAM" id="SSF48295">
    <property type="entry name" value="TrpR-like"/>
    <property type="match status" value="1"/>
</dbReference>
<dbReference type="InterPro" id="IPR010921">
    <property type="entry name" value="Trp_repressor/repl_initiator"/>
</dbReference>
<dbReference type="Pfam" id="PF01527">
    <property type="entry name" value="HTH_Tnp_1"/>
    <property type="match status" value="1"/>
</dbReference>
<feature type="coiled-coil region" evidence="1">
    <location>
        <begin position="179"/>
        <end position="213"/>
    </location>
</feature>
<reference evidence="3 4" key="1">
    <citation type="submission" date="2017-07" db="EMBL/GenBank/DDBJ databases">
        <title>Phylogenetic study on the rhizospheric bacterium Ochrobactrum sp. A44.</title>
        <authorList>
            <person name="Krzyzanowska D.M."/>
            <person name="Ossowicki A."/>
            <person name="Rajewska M."/>
            <person name="Maciag T."/>
            <person name="Kaczynski Z."/>
            <person name="Czerwicka M."/>
            <person name="Jafra S."/>
        </authorList>
    </citation>
    <scope>NUCLEOTIDE SEQUENCE [LARGE SCALE GENOMIC DNA]</scope>
    <source>
        <strain evidence="3 4">OgA9a</strain>
    </source>
</reference>
<dbReference type="Proteomes" id="UP000216478">
    <property type="component" value="Unassembled WGS sequence"/>
</dbReference>
<feature type="domain" description="HTH-like" evidence="2">
    <location>
        <begin position="270"/>
        <end position="305"/>
    </location>
</feature>
<accession>A0A256F1E4</accession>
<dbReference type="InterPro" id="IPR025948">
    <property type="entry name" value="HTH-like_dom"/>
</dbReference>
<dbReference type="GO" id="GO:0006313">
    <property type="term" value="P:DNA transposition"/>
    <property type="evidence" value="ECO:0007669"/>
    <property type="project" value="InterPro"/>
</dbReference>
<keyword evidence="4" id="KW-1185">Reference proteome</keyword>
<gene>
    <name evidence="3" type="ORF">CEV33_2987</name>
</gene>
<dbReference type="AlphaFoldDB" id="A0A256F1E4"/>
<dbReference type="GO" id="GO:0043565">
    <property type="term" value="F:sequence-specific DNA binding"/>
    <property type="evidence" value="ECO:0007669"/>
    <property type="project" value="InterPro"/>
</dbReference>
<keyword evidence="1" id="KW-0175">Coiled coil</keyword>
<evidence type="ECO:0000256" key="1">
    <source>
        <dbReference type="SAM" id="Coils"/>
    </source>
</evidence>
<dbReference type="Pfam" id="PF13276">
    <property type="entry name" value="HTH_21"/>
    <property type="match status" value="1"/>
</dbReference>
<dbReference type="InterPro" id="IPR002514">
    <property type="entry name" value="Transposase_8"/>
</dbReference>
<evidence type="ECO:0000313" key="3">
    <source>
        <dbReference type="EMBL" id="OYR08679.1"/>
    </source>
</evidence>
<organism evidence="3 4">
    <name type="scientific">Brucella grignonensis</name>
    <dbReference type="NCBI Taxonomy" id="94627"/>
    <lineage>
        <taxon>Bacteria</taxon>
        <taxon>Pseudomonadati</taxon>
        <taxon>Pseudomonadota</taxon>
        <taxon>Alphaproteobacteria</taxon>
        <taxon>Hyphomicrobiales</taxon>
        <taxon>Brucellaceae</taxon>
        <taxon>Brucella/Ochrobactrum group</taxon>
        <taxon>Brucella</taxon>
    </lineage>
</organism>
<comment type="caution">
    <text evidence="3">The sequence shown here is derived from an EMBL/GenBank/DDBJ whole genome shotgun (WGS) entry which is preliminary data.</text>
</comment>
<sequence length="305" mass="35157">MYSYEDRMRAVALYIKLGKHPKATIRQLGYPSKNALKGWYLEYEHHLDLRLGFAPRAPKFTQAQKEAAVEHYRTHGRCVSATMRALGYPGRATLTAWVREAFPETSKAVTGRTGRPRYPDALKKAGVVGLYNRQESAQALAEKLGVCRPTLYNWKSQLLGPEAPAIMKHKNNSPPVPERKELERQLETLQHDIQKLQLEHDLLKKANEILKKDLGVDLQLLNNREKTLLVDALKYLYQLPDLLAQLGLARSSYFYHRARMRMSHKYLIIRQNITEIFEANRRCYGYRRLQASLAKQSVTISEKVV</sequence>
<proteinExistence type="predicted"/>
<dbReference type="InterPro" id="IPR009057">
    <property type="entry name" value="Homeodomain-like_sf"/>
</dbReference>
<name>A0A256F1E4_9HYPH</name>
<dbReference type="SUPFAM" id="SSF46689">
    <property type="entry name" value="Homeodomain-like"/>
    <property type="match status" value="1"/>
</dbReference>